<accession>A0A2Z7CZB4</accession>
<organism evidence="3 4">
    <name type="scientific">Dorcoceras hygrometricum</name>
    <dbReference type="NCBI Taxonomy" id="472368"/>
    <lineage>
        <taxon>Eukaryota</taxon>
        <taxon>Viridiplantae</taxon>
        <taxon>Streptophyta</taxon>
        <taxon>Embryophyta</taxon>
        <taxon>Tracheophyta</taxon>
        <taxon>Spermatophyta</taxon>
        <taxon>Magnoliopsida</taxon>
        <taxon>eudicotyledons</taxon>
        <taxon>Gunneridae</taxon>
        <taxon>Pentapetalae</taxon>
        <taxon>asterids</taxon>
        <taxon>lamiids</taxon>
        <taxon>Lamiales</taxon>
        <taxon>Gesneriaceae</taxon>
        <taxon>Didymocarpoideae</taxon>
        <taxon>Trichosporeae</taxon>
        <taxon>Loxocarpinae</taxon>
        <taxon>Dorcoceras</taxon>
    </lineage>
</organism>
<name>A0A2Z7CZB4_9LAMI</name>
<dbReference type="GO" id="GO:0005634">
    <property type="term" value="C:nucleus"/>
    <property type="evidence" value="ECO:0007669"/>
    <property type="project" value="TreeGrafter"/>
</dbReference>
<reference evidence="3 4" key="1">
    <citation type="journal article" date="2015" name="Proc. Natl. Acad. Sci. U.S.A.">
        <title>The resurrection genome of Boea hygrometrica: A blueprint for survival of dehydration.</title>
        <authorList>
            <person name="Xiao L."/>
            <person name="Yang G."/>
            <person name="Zhang L."/>
            <person name="Yang X."/>
            <person name="Zhao S."/>
            <person name="Ji Z."/>
            <person name="Zhou Q."/>
            <person name="Hu M."/>
            <person name="Wang Y."/>
            <person name="Chen M."/>
            <person name="Xu Y."/>
            <person name="Jin H."/>
            <person name="Xiao X."/>
            <person name="Hu G."/>
            <person name="Bao F."/>
            <person name="Hu Y."/>
            <person name="Wan P."/>
            <person name="Li L."/>
            <person name="Deng X."/>
            <person name="Kuang T."/>
            <person name="Xiang C."/>
            <person name="Zhu J.K."/>
            <person name="Oliver M.J."/>
            <person name="He Y."/>
        </authorList>
    </citation>
    <scope>NUCLEOTIDE SEQUENCE [LARGE SCALE GENOMIC DNA]</scope>
    <source>
        <strain evidence="4">cv. XS01</strain>
    </source>
</reference>
<dbReference type="AlphaFoldDB" id="A0A2Z7CZB4"/>
<dbReference type="GO" id="GO:0003723">
    <property type="term" value="F:RNA binding"/>
    <property type="evidence" value="ECO:0007669"/>
    <property type="project" value="TreeGrafter"/>
</dbReference>
<evidence type="ECO:0000313" key="3">
    <source>
        <dbReference type="EMBL" id="KZV52594.1"/>
    </source>
</evidence>
<gene>
    <name evidence="3" type="ORF">F511_24791</name>
</gene>
<evidence type="ECO:0000313" key="4">
    <source>
        <dbReference type="Proteomes" id="UP000250235"/>
    </source>
</evidence>
<dbReference type="Pfam" id="PF07713">
    <property type="entry name" value="DUF1604"/>
    <property type="match status" value="1"/>
</dbReference>
<protein>
    <submittedName>
        <fullName evidence="3">G patch domain-containing protein 1</fullName>
    </submittedName>
</protein>
<dbReference type="GO" id="GO:0006397">
    <property type="term" value="P:mRNA processing"/>
    <property type="evidence" value="ECO:0007669"/>
    <property type="project" value="InterPro"/>
</dbReference>
<keyword evidence="4" id="KW-1185">Reference proteome</keyword>
<evidence type="ECO:0000259" key="2">
    <source>
        <dbReference type="Pfam" id="PF07713"/>
    </source>
</evidence>
<feature type="compositionally biased region" description="Basic and acidic residues" evidence="1">
    <location>
        <begin position="233"/>
        <end position="243"/>
    </location>
</feature>
<sequence>MSGDEEDFVFYGTPIERQEDISSRRKKAVAEASGQLRTLAPWKQEASVLIFLIVTDEEGRRRFHGAFTGGFSAGYYNTVGSKEGWTPQSFTSSRKNRAEINQQSIYNFLDEDEKAELEGHSLGTSMQFDTFGFTAAELARKQAEKEQQQRPSTIPGPIPDDLIIPAAKSIGVKLLLRMGWRHGQSIKSSSKSAQYDAWREARKAFLAFSSHNEGSQVAVPVDEDDNRSAPDMPVDKDDQFSNRTPDKVVTECKKNHIIKENKDFNTSIY</sequence>
<dbReference type="EMBL" id="KQ991030">
    <property type="protein sequence ID" value="KZV52594.1"/>
    <property type="molecule type" value="Genomic_DNA"/>
</dbReference>
<evidence type="ECO:0000256" key="1">
    <source>
        <dbReference type="SAM" id="MobiDB-lite"/>
    </source>
</evidence>
<feature type="region of interest" description="Disordered" evidence="1">
    <location>
        <begin position="216"/>
        <end position="243"/>
    </location>
</feature>
<dbReference type="InterPro" id="IPR011666">
    <property type="entry name" value="DUF1604"/>
</dbReference>
<dbReference type="PANTHER" id="PTHR13384:SF19">
    <property type="entry name" value="G PATCH DOMAIN-CONTAINING PROTEIN 1"/>
    <property type="match status" value="1"/>
</dbReference>
<dbReference type="PANTHER" id="PTHR13384">
    <property type="entry name" value="G PATCH DOMAIN-CONTAINING PROTEIN 1"/>
    <property type="match status" value="1"/>
</dbReference>
<feature type="domain" description="G patch" evidence="2">
    <location>
        <begin position="53"/>
        <end position="124"/>
    </location>
</feature>
<dbReference type="Proteomes" id="UP000250235">
    <property type="component" value="Unassembled WGS sequence"/>
</dbReference>
<dbReference type="OrthoDB" id="20507at2759"/>
<proteinExistence type="predicted"/>
<feature type="region of interest" description="Disordered" evidence="1">
    <location>
        <begin position="141"/>
        <end position="160"/>
    </location>
</feature>